<keyword evidence="8" id="KW-1185">Reference proteome</keyword>
<feature type="compositionally biased region" description="Low complexity" evidence="5">
    <location>
        <begin position="186"/>
        <end position="206"/>
    </location>
</feature>
<sequence length="643" mass="69071">MDPEEYDRLMEGLEQVRIAIGSPEQSGFSDQEIKDALYYYQYDADKSVNYLIEEQDRKRAAQERKDPVEKPLPPIPQDDELGSPGYQPVYPGFVSPAMSGRSNIPLIRLAQMQPEDEIFEYSEDSIDAFPHTTLSTIEEKTERSESESRTRSPPEPVPAMESIPDIPSIMTKKSALKPASEKKSKLSSLASSRSLRSSASSISSRSYNTDGDDQSLVTYPGLRPSAASVMSVPFQVEEVDDTSTVTGSSSMSSHVRRAIATALELEAVDRATGDAGDATPRFAEATPQAPETAPSQPSPAPTRIEIPSPPPLETPKTPKTPRAPHRISPAVTATRELSLVQPPSPPPPRDAPQSPMSPQINGKQPSKLAMLAQAKAAQQQGPWMPKAKKPSVAPAHTSSVLNKTHTEYMQPIANGATATTAITTSYQTLGSLMSRDRSALPPSIPPAGRKPDALSPRSSGTKEVKSKEAKPSKLAMKSKATQRKAEREREPEPVEESIATPLSPLFSPQVLRARAAPSTFAAVLVDDNGTLIPVEGADRKHTSRSGKSSGQSRRSSSHRHSAHSGSETSKRSSKHDSLLPPAPELASLRGFAFDIPSPDDVVFNARRGTSLATRSVTSASPLPRSPPSGRSSHSRSIVDAAAS</sequence>
<evidence type="ECO:0000313" key="7">
    <source>
        <dbReference type="EMBL" id="EPT02805.1"/>
    </source>
</evidence>
<reference evidence="7 8" key="1">
    <citation type="journal article" date="2012" name="Science">
        <title>The Paleozoic origin of enzymatic lignin decomposition reconstructed from 31 fungal genomes.</title>
        <authorList>
            <person name="Floudas D."/>
            <person name="Binder M."/>
            <person name="Riley R."/>
            <person name="Barry K."/>
            <person name="Blanchette R.A."/>
            <person name="Henrissat B."/>
            <person name="Martinez A.T."/>
            <person name="Otillar R."/>
            <person name="Spatafora J.W."/>
            <person name="Yadav J.S."/>
            <person name="Aerts A."/>
            <person name="Benoit I."/>
            <person name="Boyd A."/>
            <person name="Carlson A."/>
            <person name="Copeland A."/>
            <person name="Coutinho P.M."/>
            <person name="de Vries R.P."/>
            <person name="Ferreira P."/>
            <person name="Findley K."/>
            <person name="Foster B."/>
            <person name="Gaskell J."/>
            <person name="Glotzer D."/>
            <person name="Gorecki P."/>
            <person name="Heitman J."/>
            <person name="Hesse C."/>
            <person name="Hori C."/>
            <person name="Igarashi K."/>
            <person name="Jurgens J.A."/>
            <person name="Kallen N."/>
            <person name="Kersten P."/>
            <person name="Kohler A."/>
            <person name="Kuees U."/>
            <person name="Kumar T.K.A."/>
            <person name="Kuo A."/>
            <person name="LaButti K."/>
            <person name="Larrondo L.F."/>
            <person name="Lindquist E."/>
            <person name="Ling A."/>
            <person name="Lombard V."/>
            <person name="Lucas S."/>
            <person name="Lundell T."/>
            <person name="Martin R."/>
            <person name="McLaughlin D.J."/>
            <person name="Morgenstern I."/>
            <person name="Morin E."/>
            <person name="Murat C."/>
            <person name="Nagy L.G."/>
            <person name="Nolan M."/>
            <person name="Ohm R.A."/>
            <person name="Patyshakuliyeva A."/>
            <person name="Rokas A."/>
            <person name="Ruiz-Duenas F.J."/>
            <person name="Sabat G."/>
            <person name="Salamov A."/>
            <person name="Samejima M."/>
            <person name="Schmutz J."/>
            <person name="Slot J.C."/>
            <person name="St John F."/>
            <person name="Stenlid J."/>
            <person name="Sun H."/>
            <person name="Sun S."/>
            <person name="Syed K."/>
            <person name="Tsang A."/>
            <person name="Wiebenga A."/>
            <person name="Young D."/>
            <person name="Pisabarro A."/>
            <person name="Eastwood D.C."/>
            <person name="Martin F."/>
            <person name="Cullen D."/>
            <person name="Grigoriev I.V."/>
            <person name="Hibbett D.S."/>
        </authorList>
    </citation>
    <scope>NUCLEOTIDE SEQUENCE</scope>
    <source>
        <strain evidence="8">FP-58527</strain>
    </source>
</reference>
<keyword evidence="2" id="KW-0963">Cytoplasm</keyword>
<feature type="region of interest" description="Disordered" evidence="5">
    <location>
        <begin position="270"/>
        <end position="397"/>
    </location>
</feature>
<dbReference type="Pfam" id="PF08938">
    <property type="entry name" value="HBS1_N"/>
    <property type="match status" value="1"/>
</dbReference>
<feature type="compositionally biased region" description="Basic and acidic residues" evidence="5">
    <location>
        <begin position="460"/>
        <end position="471"/>
    </location>
</feature>
<evidence type="ECO:0000256" key="3">
    <source>
        <dbReference type="ARBA" id="ARBA00022801"/>
    </source>
</evidence>
<accession>S8FX26</accession>
<dbReference type="EMBL" id="KE504133">
    <property type="protein sequence ID" value="EPT02805.1"/>
    <property type="molecule type" value="Genomic_DNA"/>
</dbReference>
<dbReference type="OrthoDB" id="342024at2759"/>
<feature type="compositionally biased region" description="Low complexity" evidence="5">
    <location>
        <begin position="283"/>
        <end position="295"/>
    </location>
</feature>
<dbReference type="GO" id="GO:0005737">
    <property type="term" value="C:cytoplasm"/>
    <property type="evidence" value="ECO:0007669"/>
    <property type="project" value="UniProtKB-SubCell"/>
</dbReference>
<dbReference type="Proteomes" id="UP000015241">
    <property type="component" value="Unassembled WGS sequence"/>
</dbReference>
<evidence type="ECO:0000259" key="6">
    <source>
        <dbReference type="Pfam" id="PF08938"/>
    </source>
</evidence>
<feature type="region of interest" description="Disordered" evidence="5">
    <location>
        <begin position="433"/>
        <end position="506"/>
    </location>
</feature>
<keyword evidence="4" id="KW-0648">Protein biosynthesis</keyword>
<evidence type="ECO:0000313" key="8">
    <source>
        <dbReference type="Proteomes" id="UP000015241"/>
    </source>
</evidence>
<dbReference type="GO" id="GO:0006412">
    <property type="term" value="P:translation"/>
    <property type="evidence" value="ECO:0007669"/>
    <property type="project" value="UniProtKB-KW"/>
</dbReference>
<evidence type="ECO:0000256" key="5">
    <source>
        <dbReference type="SAM" id="MobiDB-lite"/>
    </source>
</evidence>
<feature type="compositionally biased region" description="Basic and acidic residues" evidence="5">
    <location>
        <begin position="56"/>
        <end position="69"/>
    </location>
</feature>
<dbReference type="InterPro" id="IPR015033">
    <property type="entry name" value="HBS1-like_N"/>
</dbReference>
<organism evidence="7 8">
    <name type="scientific">Fomitopsis schrenkii</name>
    <name type="common">Brown rot fungus</name>
    <dbReference type="NCBI Taxonomy" id="2126942"/>
    <lineage>
        <taxon>Eukaryota</taxon>
        <taxon>Fungi</taxon>
        <taxon>Dikarya</taxon>
        <taxon>Basidiomycota</taxon>
        <taxon>Agaricomycotina</taxon>
        <taxon>Agaricomycetes</taxon>
        <taxon>Polyporales</taxon>
        <taxon>Fomitopsis</taxon>
    </lineage>
</organism>
<dbReference type="InParanoid" id="S8FX26"/>
<gene>
    <name evidence="7" type="ORF">FOMPIDRAFT_114852</name>
</gene>
<feature type="compositionally biased region" description="Low complexity" evidence="5">
    <location>
        <begin position="545"/>
        <end position="554"/>
    </location>
</feature>
<feature type="compositionally biased region" description="Basic and acidic residues" evidence="5">
    <location>
        <begin position="137"/>
        <end position="152"/>
    </location>
</feature>
<dbReference type="AlphaFoldDB" id="S8FX26"/>
<feature type="region of interest" description="Disordered" evidence="5">
    <location>
        <begin position="611"/>
        <end position="643"/>
    </location>
</feature>
<dbReference type="GO" id="GO:0016787">
    <property type="term" value="F:hydrolase activity"/>
    <property type="evidence" value="ECO:0007669"/>
    <property type="project" value="UniProtKB-KW"/>
</dbReference>
<evidence type="ECO:0000256" key="2">
    <source>
        <dbReference type="ARBA" id="ARBA00022490"/>
    </source>
</evidence>
<evidence type="ECO:0000256" key="4">
    <source>
        <dbReference type="ARBA" id="ARBA00022917"/>
    </source>
</evidence>
<feature type="region of interest" description="Disordered" evidence="5">
    <location>
        <begin position="56"/>
        <end position="88"/>
    </location>
</feature>
<feature type="region of interest" description="Disordered" evidence="5">
    <location>
        <begin position="118"/>
        <end position="220"/>
    </location>
</feature>
<name>S8FX26_FOMSC</name>
<feature type="compositionally biased region" description="Low complexity" evidence="5">
    <location>
        <begin position="618"/>
        <end position="635"/>
    </location>
</feature>
<feature type="domain" description="HBS1-like protein N-terminal" evidence="6">
    <location>
        <begin position="1"/>
        <end position="59"/>
    </location>
</feature>
<feature type="region of interest" description="Disordered" evidence="5">
    <location>
        <begin position="524"/>
        <end position="582"/>
    </location>
</feature>
<dbReference type="HOGENOM" id="CLU_021533_0_0_1"/>
<keyword evidence="3" id="KW-0378">Hydrolase</keyword>
<dbReference type="STRING" id="743788.S8FX26"/>
<comment type="subcellular location">
    <subcellularLocation>
        <location evidence="1">Cytoplasm</location>
    </subcellularLocation>
</comment>
<evidence type="ECO:0000256" key="1">
    <source>
        <dbReference type="ARBA" id="ARBA00004496"/>
    </source>
</evidence>
<dbReference type="eggNOG" id="ENOG502SDHE">
    <property type="taxonomic scope" value="Eukaryota"/>
</dbReference>
<feature type="compositionally biased region" description="Basic and acidic residues" evidence="5">
    <location>
        <begin position="483"/>
        <end position="492"/>
    </location>
</feature>
<protein>
    <recommendedName>
        <fullName evidence="6">HBS1-like protein N-terminal domain-containing protein</fullName>
    </recommendedName>
</protein>
<proteinExistence type="predicted"/>
<feature type="compositionally biased region" description="Basic and acidic residues" evidence="5">
    <location>
        <begin position="568"/>
        <end position="577"/>
    </location>
</feature>